<dbReference type="PIRSF" id="PIRSF018425">
    <property type="entry name" value="PolyA_polymerase"/>
    <property type="match status" value="1"/>
</dbReference>
<feature type="compositionally biased region" description="Low complexity" evidence="14">
    <location>
        <begin position="521"/>
        <end position="533"/>
    </location>
</feature>
<dbReference type="InterPro" id="IPR048840">
    <property type="entry name" value="PolA_pol_NTPase"/>
</dbReference>
<organism evidence="18 19">
    <name type="scientific">Eragrostis curvula</name>
    <name type="common">weeping love grass</name>
    <dbReference type="NCBI Taxonomy" id="38414"/>
    <lineage>
        <taxon>Eukaryota</taxon>
        <taxon>Viridiplantae</taxon>
        <taxon>Streptophyta</taxon>
        <taxon>Embryophyta</taxon>
        <taxon>Tracheophyta</taxon>
        <taxon>Spermatophyta</taxon>
        <taxon>Magnoliopsida</taxon>
        <taxon>Liliopsida</taxon>
        <taxon>Poales</taxon>
        <taxon>Poaceae</taxon>
        <taxon>PACMAD clade</taxon>
        <taxon>Chloridoideae</taxon>
        <taxon>Eragrostideae</taxon>
        <taxon>Eragrostidinae</taxon>
        <taxon>Eragrostis</taxon>
    </lineage>
</organism>
<evidence type="ECO:0000256" key="6">
    <source>
        <dbReference type="ARBA" id="ARBA00022679"/>
    </source>
</evidence>
<gene>
    <name evidence="18" type="ORF">EJB05_39533</name>
</gene>
<comment type="caution">
    <text evidence="18">The sequence shown here is derived from an EMBL/GenBank/DDBJ whole genome shotgun (WGS) entry which is preliminary data.</text>
</comment>
<feature type="binding site" evidence="13">
    <location>
        <position position="101"/>
    </location>
    <ligand>
        <name>Mg(2+)</name>
        <dbReference type="ChEBI" id="CHEBI:18420"/>
        <label>2</label>
        <note>catalytic</note>
    </ligand>
</feature>
<feature type="binding site" evidence="12">
    <location>
        <position position="220"/>
    </location>
    <ligand>
        <name>ATP</name>
        <dbReference type="ChEBI" id="CHEBI:30616"/>
    </ligand>
</feature>
<evidence type="ECO:0000256" key="12">
    <source>
        <dbReference type="PIRSR" id="PIRSR018425-1"/>
    </source>
</evidence>
<feature type="compositionally biased region" description="Basic and acidic residues" evidence="14">
    <location>
        <begin position="508"/>
        <end position="519"/>
    </location>
</feature>
<proteinExistence type="inferred from homology"/>
<evidence type="ECO:0000313" key="19">
    <source>
        <dbReference type="Proteomes" id="UP000324897"/>
    </source>
</evidence>
<dbReference type="GO" id="GO:0006397">
    <property type="term" value="P:mRNA processing"/>
    <property type="evidence" value="ECO:0007669"/>
    <property type="project" value="UniProtKB-KW"/>
</dbReference>
<dbReference type="PANTHER" id="PTHR10682:SF26">
    <property type="entry name" value="POLY(A) POLYMERASE"/>
    <property type="match status" value="1"/>
</dbReference>
<feature type="binding site" evidence="12">
    <location>
        <position position="156"/>
    </location>
    <ligand>
        <name>ATP</name>
        <dbReference type="ChEBI" id="CHEBI:30616"/>
    </ligand>
</feature>
<dbReference type="GO" id="GO:0005634">
    <property type="term" value="C:nucleus"/>
    <property type="evidence" value="ECO:0007669"/>
    <property type="project" value="UniProtKB-SubCell"/>
</dbReference>
<name>A0A5J9TXS4_9POAL</name>
<dbReference type="PANTHER" id="PTHR10682">
    <property type="entry name" value="POLY A POLYMERASE"/>
    <property type="match status" value="1"/>
</dbReference>
<evidence type="ECO:0000256" key="10">
    <source>
        <dbReference type="ARBA" id="ARBA00022842"/>
    </source>
</evidence>
<dbReference type="InterPro" id="IPR007012">
    <property type="entry name" value="PolA_pol_cen_dom"/>
</dbReference>
<evidence type="ECO:0000256" key="3">
    <source>
        <dbReference type="ARBA" id="ARBA00010912"/>
    </source>
</evidence>
<accession>A0A5J9TXS4</accession>
<dbReference type="Pfam" id="PF04928">
    <property type="entry name" value="PAP_central"/>
    <property type="match status" value="1"/>
</dbReference>
<evidence type="ECO:0000259" key="16">
    <source>
        <dbReference type="Pfam" id="PF04928"/>
    </source>
</evidence>
<keyword evidence="19" id="KW-1185">Reference proteome</keyword>
<dbReference type="Gene3D" id="3.30.460.10">
    <property type="entry name" value="Beta Polymerase, domain 2"/>
    <property type="match status" value="1"/>
</dbReference>
<evidence type="ECO:0000313" key="18">
    <source>
        <dbReference type="EMBL" id="TVU15987.1"/>
    </source>
</evidence>
<comment type="similarity">
    <text evidence="3">Belongs to the poly(A) polymerase family.</text>
</comment>
<keyword evidence="11" id="KW-0539">Nucleus</keyword>
<dbReference type="GO" id="GO:0003723">
    <property type="term" value="F:RNA binding"/>
    <property type="evidence" value="ECO:0007669"/>
    <property type="project" value="InterPro"/>
</dbReference>
<feature type="binding site" evidence="12">
    <location>
        <position position="229"/>
    </location>
    <ligand>
        <name>ATP</name>
        <dbReference type="ChEBI" id="CHEBI:30616"/>
    </ligand>
</feature>
<feature type="domain" description="Poly(A) polymerase RNA-binding" evidence="15">
    <location>
        <begin position="367"/>
        <end position="428"/>
    </location>
</feature>
<dbReference type="EC" id="2.7.7.19" evidence="4"/>
<dbReference type="GO" id="GO:0031123">
    <property type="term" value="P:RNA 3'-end processing"/>
    <property type="evidence" value="ECO:0007669"/>
    <property type="project" value="InterPro"/>
</dbReference>
<keyword evidence="7 13" id="KW-0479">Metal-binding</keyword>
<dbReference type="OrthoDB" id="412748at2759"/>
<comment type="subcellular location">
    <subcellularLocation>
        <location evidence="2">Nucleus</location>
    </subcellularLocation>
</comment>
<keyword evidence="8 12" id="KW-0547">Nucleotide-binding</keyword>
<dbReference type="GO" id="GO:0005524">
    <property type="term" value="F:ATP binding"/>
    <property type="evidence" value="ECO:0007669"/>
    <property type="project" value="UniProtKB-KW"/>
</dbReference>
<sequence>MAAAHPKQMFGEPISLVGPTPADLESTAELEKLLHEAGLYETPEESAVREAVLHDLQDIVDRWVKQVTFQHGYPDAMVDEATALLLPFGSYRLGVHGRGSDIDALVVGPSFVDRDADFFGGLGGALAEAEAVTQLQPVPGAHVPVIKMRFRGVQVDLVYASVAGHHLVVPRDLDLSSDRSVLRGLDHATARSLNGVRVADEILRLVPDPASFRTALRCVKHWARARGVYSNVAGFLGGVSWAIMVARVCQLYPNAAPSTLVSRFFRVFSQWRWAAGPATAPLMPVMLRDIEHDAELGLPVWDARANPRDRTHLMAVITPAYPCMNSTYNVSQATLRILREQIEAGHAACQEIAAGRIGWDALFRPFQFFRAHKSYLQVDATVAGGEDELREWKGWVESRLRQLVAKVERDTAGELLCHPNPRAYDAEPCGLQCTSSFFIGLSTKQQQQQQQQPPRQPEQPKFDLRATAEEFTYDVYKYEFWRPGLVVTVTHVRRKDLPSYVMQKVRPNGHELKRKRNDDGSSPSPSSSSSSPSGDEDFGGPARSSSRAKLNPT</sequence>
<dbReference type="Gene3D" id="1.10.1410.10">
    <property type="match status" value="1"/>
</dbReference>
<feature type="non-terminal residue" evidence="18">
    <location>
        <position position="1"/>
    </location>
</feature>
<dbReference type="SUPFAM" id="SSF55003">
    <property type="entry name" value="PAP/Archaeal CCA-adding enzyme, C-terminal domain"/>
    <property type="match status" value="1"/>
</dbReference>
<evidence type="ECO:0000256" key="5">
    <source>
        <dbReference type="ARBA" id="ARBA00022664"/>
    </source>
</evidence>
<feature type="region of interest" description="Disordered" evidence="14">
    <location>
        <begin position="504"/>
        <end position="553"/>
    </location>
</feature>
<dbReference type="AlphaFoldDB" id="A0A5J9TXS4"/>
<evidence type="ECO:0000256" key="9">
    <source>
        <dbReference type="ARBA" id="ARBA00022840"/>
    </source>
</evidence>
<dbReference type="InterPro" id="IPR043519">
    <property type="entry name" value="NT_sf"/>
</dbReference>
<dbReference type="CDD" id="cd05402">
    <property type="entry name" value="NT_PAP_TUTase"/>
    <property type="match status" value="1"/>
</dbReference>
<evidence type="ECO:0000256" key="2">
    <source>
        <dbReference type="ARBA" id="ARBA00004123"/>
    </source>
</evidence>
<keyword evidence="5" id="KW-0507">mRNA processing</keyword>
<evidence type="ECO:0000256" key="7">
    <source>
        <dbReference type="ARBA" id="ARBA00022723"/>
    </source>
</evidence>
<feature type="binding site" evidence="13">
    <location>
        <position position="103"/>
    </location>
    <ligand>
        <name>Mg(2+)</name>
        <dbReference type="ChEBI" id="CHEBI:18420"/>
        <label>1</label>
        <note>catalytic</note>
    </ligand>
</feature>
<protein>
    <recommendedName>
        <fullName evidence="4">polynucleotide adenylyltransferase</fullName>
        <ecNumber evidence="4">2.7.7.19</ecNumber>
    </recommendedName>
</protein>
<evidence type="ECO:0000256" key="1">
    <source>
        <dbReference type="ARBA" id="ARBA00001936"/>
    </source>
</evidence>
<feature type="binding site" evidence="12">
    <location>
        <begin position="101"/>
        <end position="103"/>
    </location>
    <ligand>
        <name>ATP</name>
        <dbReference type="ChEBI" id="CHEBI:30616"/>
    </ligand>
</feature>
<dbReference type="Gramene" id="TVU15987">
    <property type="protein sequence ID" value="TVU15987"/>
    <property type="gene ID" value="EJB05_39533"/>
</dbReference>
<keyword evidence="10 13" id="KW-0460">Magnesium</keyword>
<feature type="domain" description="Poly(A) polymerase central" evidence="16">
    <location>
        <begin position="211"/>
        <end position="364"/>
    </location>
</feature>
<comment type="cofactor">
    <cofactor evidence="13">
        <name>Mg(2+)</name>
        <dbReference type="ChEBI" id="CHEBI:18420"/>
    </cofactor>
    <text evidence="13">Binds 2 magnesium ions. Also active with manganese.</text>
</comment>
<feature type="binding site" evidence="12">
    <location>
        <begin position="88"/>
        <end position="90"/>
    </location>
    <ligand>
        <name>ATP</name>
        <dbReference type="ChEBI" id="CHEBI:30616"/>
    </ligand>
</feature>
<dbReference type="Gene3D" id="3.30.70.590">
    <property type="entry name" value="Poly(A) polymerase predicted RNA binding domain"/>
    <property type="match status" value="1"/>
</dbReference>
<dbReference type="FunFam" id="1.10.1410.10:FF:000001">
    <property type="entry name" value="Putative poly(A) polymerase gamma"/>
    <property type="match status" value="1"/>
</dbReference>
<dbReference type="SUPFAM" id="SSF81301">
    <property type="entry name" value="Nucleotidyltransferase"/>
    <property type="match status" value="1"/>
</dbReference>
<keyword evidence="6" id="KW-0808">Transferase</keyword>
<evidence type="ECO:0000259" key="15">
    <source>
        <dbReference type="Pfam" id="PF04926"/>
    </source>
</evidence>
<dbReference type="Pfam" id="PF04926">
    <property type="entry name" value="PAP_RNA-bind"/>
    <property type="match status" value="1"/>
</dbReference>
<dbReference type="InterPro" id="IPR014492">
    <property type="entry name" value="PolyA_polymerase"/>
</dbReference>
<dbReference type="Proteomes" id="UP000324897">
    <property type="component" value="Unassembled WGS sequence"/>
</dbReference>
<evidence type="ECO:0000256" key="13">
    <source>
        <dbReference type="PIRSR" id="PIRSR018425-2"/>
    </source>
</evidence>
<reference evidence="18 19" key="1">
    <citation type="journal article" date="2019" name="Sci. Rep.">
        <title>A high-quality genome of Eragrostis curvula grass provides insights into Poaceae evolution and supports new strategies to enhance forage quality.</title>
        <authorList>
            <person name="Carballo J."/>
            <person name="Santos B.A.C.M."/>
            <person name="Zappacosta D."/>
            <person name="Garbus I."/>
            <person name="Selva J.P."/>
            <person name="Gallo C.A."/>
            <person name="Diaz A."/>
            <person name="Albertini E."/>
            <person name="Caccamo M."/>
            <person name="Echenique V."/>
        </authorList>
    </citation>
    <scope>NUCLEOTIDE SEQUENCE [LARGE SCALE GENOMIC DNA]</scope>
    <source>
        <strain evidence="19">cv. Victoria</strain>
        <tissue evidence="18">Leaf</tissue>
    </source>
</reference>
<dbReference type="EMBL" id="RWGY01000031">
    <property type="protein sequence ID" value="TVU15987.1"/>
    <property type="molecule type" value="Genomic_DNA"/>
</dbReference>
<dbReference type="FunFam" id="3.30.460.10:FF:000002">
    <property type="entry name" value="Poly(A) polymerase alpha, putative"/>
    <property type="match status" value="1"/>
</dbReference>
<evidence type="ECO:0000259" key="17">
    <source>
        <dbReference type="Pfam" id="PF20750"/>
    </source>
</evidence>
<feature type="binding site" evidence="13">
    <location>
        <position position="103"/>
    </location>
    <ligand>
        <name>Mg(2+)</name>
        <dbReference type="ChEBI" id="CHEBI:18420"/>
        <label>2</label>
        <note>catalytic</note>
    </ligand>
</feature>
<feature type="binding site" evidence="13">
    <location>
        <position position="101"/>
    </location>
    <ligand>
        <name>Mg(2+)</name>
        <dbReference type="ChEBI" id="CHEBI:18420"/>
        <label>1</label>
        <note>catalytic</note>
    </ligand>
</feature>
<feature type="domain" description="Poly(A) polymerase nucleotidyltransferase" evidence="17">
    <location>
        <begin position="12"/>
        <end position="206"/>
    </location>
</feature>
<evidence type="ECO:0000256" key="8">
    <source>
        <dbReference type="ARBA" id="ARBA00022741"/>
    </source>
</evidence>
<evidence type="ECO:0000256" key="11">
    <source>
        <dbReference type="ARBA" id="ARBA00023242"/>
    </source>
</evidence>
<dbReference type="GO" id="GO:1990817">
    <property type="term" value="F:poly(A) RNA polymerase activity"/>
    <property type="evidence" value="ECO:0007669"/>
    <property type="project" value="UniProtKB-EC"/>
</dbReference>
<feature type="binding site" evidence="12">
    <location>
        <begin position="238"/>
        <end position="239"/>
    </location>
    <ligand>
        <name>ATP</name>
        <dbReference type="ChEBI" id="CHEBI:30616"/>
    </ligand>
</feature>
<evidence type="ECO:0000256" key="4">
    <source>
        <dbReference type="ARBA" id="ARBA00012388"/>
    </source>
</evidence>
<dbReference type="Pfam" id="PF20750">
    <property type="entry name" value="PAP_NTPase"/>
    <property type="match status" value="1"/>
</dbReference>
<feature type="compositionally biased region" description="Polar residues" evidence="14">
    <location>
        <begin position="543"/>
        <end position="553"/>
    </location>
</feature>
<comment type="cofactor">
    <cofactor evidence="1">
        <name>Mn(2+)</name>
        <dbReference type="ChEBI" id="CHEBI:29035"/>
    </cofactor>
</comment>
<feature type="binding site" evidence="13">
    <location>
        <position position="156"/>
    </location>
    <ligand>
        <name>Mg(2+)</name>
        <dbReference type="ChEBI" id="CHEBI:18420"/>
        <label>2</label>
        <note>catalytic</note>
    </ligand>
</feature>
<evidence type="ECO:0000256" key="14">
    <source>
        <dbReference type="SAM" id="MobiDB-lite"/>
    </source>
</evidence>
<dbReference type="GO" id="GO:0046872">
    <property type="term" value="F:metal ion binding"/>
    <property type="evidence" value="ECO:0007669"/>
    <property type="project" value="UniProtKB-KW"/>
</dbReference>
<keyword evidence="9 12" id="KW-0067">ATP-binding</keyword>
<dbReference type="InterPro" id="IPR007010">
    <property type="entry name" value="PolA_pol_RNA-bd_dom"/>
</dbReference>
<dbReference type="SUPFAM" id="SSF81631">
    <property type="entry name" value="PAP/OAS1 substrate-binding domain"/>
    <property type="match status" value="1"/>
</dbReference>
<dbReference type="InterPro" id="IPR011068">
    <property type="entry name" value="NuclTrfase_I-like_C"/>
</dbReference>